<keyword evidence="2" id="KW-0547">Nucleotide-binding</keyword>
<dbReference type="SUPFAM" id="SSF52540">
    <property type="entry name" value="P-loop containing nucleoside triphosphate hydrolases"/>
    <property type="match status" value="1"/>
</dbReference>
<sequence>MQQKPSKLIERRLDSLEGHLQEENPVLLQAVQRFRELDLIAYKLGILDPEDSYATRVPWWPLISILGTFSAGKSSFINSYLDLKLQRTGNQAVDDKFTVICYSKEAESHTLPGLALDSDPRFPFYQISRDIDHVAEGEGRRIDAYLQLKTCPTRELKGKIIIDSPGFDADAQRDSTLRITDHIMDLADLVLVFFDARHPEPGAMRDTLEHLVANTVHRHDSNKFLFVLNQIDCTAQEDNLEDVVAAWQRSLSQAGLTAGRFYQIYNEDAAKPIDDESLRERYKGKRDEDLAEVMARIQQVEVERAYRIVGVLEFAARSVREEFIPRASDLLAQWRKKVMVTDTVVLGGGLVAVLTAMFSDALPWVGPNPALLNWISPEGGLSGAHYGALAILAVLAGIGGYLHFTIRKMAAKWVANDLAKQESNPETLSALKRMLTINTRASRSMLFKKPSNWNRGRENELDQILKESDALVQTLNDQFTNPSGSQEKTNPDI</sequence>
<keyword evidence="3" id="KW-0378">Hydrolase</keyword>
<name>A0A1S7LEP7_MAGMO</name>
<dbReference type="InterPro" id="IPR027094">
    <property type="entry name" value="Mitofusin_fam"/>
</dbReference>
<dbReference type="InterPro" id="IPR045063">
    <property type="entry name" value="Dynamin_N"/>
</dbReference>
<dbReference type="EMBL" id="LO017727">
    <property type="protein sequence ID" value="CRH04537.1"/>
    <property type="molecule type" value="Genomic_DNA"/>
</dbReference>
<keyword evidence="4" id="KW-0342">GTP-binding</keyword>
<reference evidence="8" key="1">
    <citation type="submission" date="2015-04" db="EMBL/GenBank/DDBJ databases">
        <authorList>
            <person name="Syromyatnikov M.Y."/>
            <person name="Popov V.N."/>
        </authorList>
    </citation>
    <scope>NUCLEOTIDE SEQUENCE</scope>
    <source>
        <strain evidence="8">MO-1</strain>
    </source>
</reference>
<proteinExistence type="predicted"/>
<dbReference type="Pfam" id="PF00350">
    <property type="entry name" value="Dynamin_N"/>
    <property type="match status" value="1"/>
</dbReference>
<gene>
    <name evidence="8" type="ORF">MAGMO_0324</name>
</gene>
<dbReference type="Gene3D" id="3.40.50.300">
    <property type="entry name" value="P-loop containing nucleotide triphosphate hydrolases"/>
    <property type="match status" value="1"/>
</dbReference>
<organism evidence="8">
    <name type="scientific">Magnetococcus massalia (strain MO-1)</name>
    <dbReference type="NCBI Taxonomy" id="451514"/>
    <lineage>
        <taxon>Bacteria</taxon>
        <taxon>Pseudomonadati</taxon>
        <taxon>Pseudomonadota</taxon>
        <taxon>Magnetococcia</taxon>
        <taxon>Magnetococcales</taxon>
        <taxon>Magnetococcaceae</taxon>
        <taxon>Magnetococcus</taxon>
    </lineage>
</organism>
<evidence type="ECO:0000313" key="8">
    <source>
        <dbReference type="EMBL" id="CRH04537.1"/>
    </source>
</evidence>
<accession>A0A1S7LEP7</accession>
<feature type="transmembrane region" description="Helical" evidence="6">
    <location>
        <begin position="344"/>
        <end position="365"/>
    </location>
</feature>
<dbReference type="PANTHER" id="PTHR10465:SF0">
    <property type="entry name" value="SARCALUMENIN"/>
    <property type="match status" value="1"/>
</dbReference>
<protein>
    <recommendedName>
        <fullName evidence="7">Dynamin N-terminal domain-containing protein</fullName>
    </recommendedName>
</protein>
<dbReference type="GO" id="GO:0016020">
    <property type="term" value="C:membrane"/>
    <property type="evidence" value="ECO:0007669"/>
    <property type="project" value="UniProtKB-SubCell"/>
</dbReference>
<feature type="domain" description="Dynamin N-terminal" evidence="7">
    <location>
        <begin position="63"/>
        <end position="230"/>
    </location>
</feature>
<evidence type="ECO:0000256" key="3">
    <source>
        <dbReference type="ARBA" id="ARBA00022801"/>
    </source>
</evidence>
<dbReference type="InterPro" id="IPR027417">
    <property type="entry name" value="P-loop_NTPase"/>
</dbReference>
<evidence type="ECO:0000256" key="1">
    <source>
        <dbReference type="ARBA" id="ARBA00004370"/>
    </source>
</evidence>
<dbReference type="AlphaFoldDB" id="A0A1S7LEP7"/>
<dbReference type="GO" id="GO:0008053">
    <property type="term" value="P:mitochondrial fusion"/>
    <property type="evidence" value="ECO:0007669"/>
    <property type="project" value="TreeGrafter"/>
</dbReference>
<comment type="subcellular location">
    <subcellularLocation>
        <location evidence="1">Membrane</location>
    </subcellularLocation>
</comment>
<evidence type="ECO:0000259" key="7">
    <source>
        <dbReference type="Pfam" id="PF00350"/>
    </source>
</evidence>
<dbReference type="PANTHER" id="PTHR10465">
    <property type="entry name" value="TRANSMEMBRANE GTPASE FZO1"/>
    <property type="match status" value="1"/>
</dbReference>
<dbReference type="GO" id="GO:0005525">
    <property type="term" value="F:GTP binding"/>
    <property type="evidence" value="ECO:0007669"/>
    <property type="project" value="UniProtKB-KW"/>
</dbReference>
<evidence type="ECO:0000256" key="4">
    <source>
        <dbReference type="ARBA" id="ARBA00023134"/>
    </source>
</evidence>
<evidence type="ECO:0000256" key="6">
    <source>
        <dbReference type="SAM" id="Phobius"/>
    </source>
</evidence>
<dbReference type="GO" id="GO:0003924">
    <property type="term" value="F:GTPase activity"/>
    <property type="evidence" value="ECO:0007669"/>
    <property type="project" value="InterPro"/>
</dbReference>
<keyword evidence="6" id="KW-0812">Transmembrane</keyword>
<evidence type="ECO:0000256" key="5">
    <source>
        <dbReference type="ARBA" id="ARBA00023136"/>
    </source>
</evidence>
<keyword evidence="5 6" id="KW-0472">Membrane</keyword>
<feature type="transmembrane region" description="Helical" evidence="6">
    <location>
        <begin position="385"/>
        <end position="404"/>
    </location>
</feature>
<evidence type="ECO:0000256" key="2">
    <source>
        <dbReference type="ARBA" id="ARBA00022741"/>
    </source>
</evidence>
<keyword evidence="6" id="KW-1133">Transmembrane helix</keyword>